<evidence type="ECO:0000313" key="12">
    <source>
        <dbReference type="Proteomes" id="UP000214863"/>
    </source>
</evidence>
<keyword evidence="4 9" id="KW-0645">Protease</keyword>
<evidence type="ECO:0000256" key="4">
    <source>
        <dbReference type="ARBA" id="ARBA00022670"/>
    </source>
</evidence>
<keyword evidence="3 9" id="KW-1188">Viral release from host cell</keyword>
<comment type="subunit">
    <molecule>Capsid scaffolding protein</molecule>
    <text evidence="9">Homomultimer. Interacts with major capsid protein.</text>
</comment>
<feature type="active site" description="Charge relay system" evidence="9">
    <location>
        <position position="141"/>
    </location>
</feature>
<evidence type="ECO:0000256" key="9">
    <source>
        <dbReference type="HAMAP-Rule" id="MF_04008"/>
    </source>
</evidence>
<comment type="subcellular location">
    <molecule>Assemblin</molecule>
    <subcellularLocation>
        <location evidence="9">Host nucleus</location>
    </subcellularLocation>
</comment>
<keyword evidence="5 9" id="KW-0378">Hydrolase</keyword>
<feature type="region of interest" description="Disordered" evidence="10">
    <location>
        <begin position="240"/>
        <end position="289"/>
    </location>
</feature>
<evidence type="ECO:0000256" key="1">
    <source>
        <dbReference type="ARBA" id="ARBA00022553"/>
    </source>
</evidence>
<comment type="function">
    <text evidence="9">Capsid scaffolding protein: Acts as a scaffold protein by binding major capsid protein in the cytoplasm, inducing the nuclear localization of both proteins. Multimerizes in the nucleus such as major capsid protein forms the icosahedral T=16 capsid. Autocatalytic cleavage releases the assembly protein, and subsequently abolishes interaction with major capsid protein. Cleavages products are evicted from the capsid before or during DNA packaging.</text>
</comment>
<feature type="compositionally biased region" description="Polar residues" evidence="10">
    <location>
        <begin position="523"/>
        <end position="538"/>
    </location>
</feature>
<feature type="site" description="Cleavage; by assemblin; Release site" evidence="9">
    <location>
        <begin position="237"/>
        <end position="238"/>
    </location>
</feature>
<keyword evidence="12" id="KW-1185">Reference proteome</keyword>
<dbReference type="InterPro" id="IPR001847">
    <property type="entry name" value="Peptidase_S21"/>
</dbReference>
<dbReference type="InterPro" id="IPR035443">
    <property type="entry name" value="Herpes_virus_sf"/>
</dbReference>
<feature type="region of interest" description="Disordered" evidence="10">
    <location>
        <begin position="306"/>
        <end position="325"/>
    </location>
</feature>
<keyword evidence="8 9" id="KW-1035">Host cytoplasm</keyword>
<keyword evidence="2 9" id="KW-1048">Host nucleus</keyword>
<dbReference type="EC" id="3.4.21.97" evidence="9"/>
<keyword evidence="7 9" id="KW-0118">Viral capsid assembly</keyword>
<comment type="similarity">
    <text evidence="9">Belongs to the herpesviridae capsid scaffolding protein family.</text>
</comment>
<evidence type="ECO:0000256" key="10">
    <source>
        <dbReference type="SAM" id="MobiDB-lite"/>
    </source>
</evidence>
<feature type="region of interest" description="Disordered" evidence="10">
    <location>
        <begin position="455"/>
        <end position="562"/>
    </location>
</feature>
<dbReference type="GeneID" id="33194229"/>
<keyword evidence="1 9" id="KW-0597">Phosphoprotein</keyword>
<reference evidence="11" key="1">
    <citation type="submission" date="2017-04" db="EMBL/GenBank/DDBJ databases">
        <title>Genome sequence of delphinid gammaherpesvirus 1 from an Atlantic bottlenose dolphin (Tursiops truncatus).</title>
        <authorList>
            <person name="Davison A.J."/>
            <person name="Subramaniam K."/>
            <person name="Kerr K."/>
            <person name="Jacob J.J."/>
            <person name="Landrau-Giovannetti N."/>
            <person name="Waltzek T.B."/>
        </authorList>
    </citation>
    <scope>NUCLEOTIDE SEQUENCE [LARGE SCALE GENOMIC DNA]</scope>
    <source>
        <strain evidence="11">Sarasota</strain>
    </source>
</reference>
<dbReference type="GO" id="GO:0030430">
    <property type="term" value="C:host cell cytoplasm"/>
    <property type="evidence" value="ECO:0007669"/>
    <property type="project" value="UniProtKB-SubCell"/>
</dbReference>
<dbReference type="GO" id="GO:0004252">
    <property type="term" value="F:serine-type endopeptidase activity"/>
    <property type="evidence" value="ECO:0007669"/>
    <property type="project" value="UniProtKB-UniRule"/>
</dbReference>
<dbReference type="SUPFAM" id="SSF50789">
    <property type="entry name" value="Herpes virus serine proteinase, assemblin"/>
    <property type="match status" value="1"/>
</dbReference>
<comment type="catalytic activity">
    <reaction evidence="9">
        <text>Cleaves -Ala-|-Ser- and -Ala-|-Ala- bonds in the scaffold protein.</text>
        <dbReference type="EC" id="3.4.21.97"/>
    </reaction>
</comment>
<comment type="subunit">
    <molecule>Assemblin</molecule>
    <text evidence="9">Exists in a monomer-dimer equilibrium with the dimer being the active species.</text>
</comment>
<comment type="function">
    <text evidence="9">Assembly protein: Plays a major role in capsid assembly. Acts as a scaffold protein by binding major capsid protein. Multimerizes in the nucleus such as major capsid protein forms the icosahedral T=16 capsid. Cleaved by assemblin after capsid completion. The cleavages products are evicted from the capsid before or during DNA packaging.</text>
</comment>
<feature type="compositionally biased region" description="Pro residues" evidence="10">
    <location>
        <begin position="314"/>
        <end position="325"/>
    </location>
</feature>
<dbReference type="PRINTS" id="PR00236">
    <property type="entry name" value="HSVCAPSIDP40"/>
</dbReference>
<name>A0A1Z1NE85_9GAMA</name>
<evidence type="ECO:0000256" key="7">
    <source>
        <dbReference type="ARBA" id="ARBA00022950"/>
    </source>
</evidence>
<feature type="active site" description="Charge relay system" evidence="9">
    <location>
        <position position="54"/>
    </location>
</feature>
<dbReference type="GO" id="GO:0039708">
    <property type="term" value="P:nuclear capsid assembly"/>
    <property type="evidence" value="ECO:0007669"/>
    <property type="project" value="UniProtKB-ARBA"/>
</dbReference>
<dbReference type="OrthoDB" id="9131at10239"/>
<feature type="chain" id="PRO_5023293622" description="Assembly protein" evidence="9">
    <location>
        <begin position="238"/>
        <end position="596"/>
    </location>
</feature>
<dbReference type="Proteomes" id="UP000214863">
    <property type="component" value="Segment"/>
</dbReference>
<dbReference type="Gene3D" id="3.20.16.10">
    <property type="entry name" value="Herpesvirus/Caudovirus protease domain"/>
    <property type="match status" value="1"/>
</dbReference>
<comment type="subunit">
    <molecule>Assembly protein</molecule>
    <text evidence="9">Homomultimer. Interacts with major capsid protein.</text>
</comment>
<comment type="PTM">
    <text evidence="9">Capsid scaffolding protein: Capsid scaffolding protein is cleaved by assemblin after formation of the spherical procapsid. As a result, the capsid obtains its mature, icosahedral shape. Cleavages occur at two or more sites: release (R-site) and maturation (M-site).</text>
</comment>
<dbReference type="Pfam" id="PF00716">
    <property type="entry name" value="Peptidase_S21"/>
    <property type="match status" value="1"/>
</dbReference>
<comment type="function">
    <text evidence="9">Assemblin: Protease that plays an essential role in virion assembly within the nucleus. Catalyzes the cleavage of the assembly protein after formation of the spherical procapsid. By that cleavage, the capsid matures and gains its icosahedral shape. The cleavage sites seem to include -Ala-Ser-, -Ala-Ala-, as well as Ala-Thr bonds. Assemblin and cleavages products are evicted from the capsid before or during DNA packaging.</text>
</comment>
<sequence length="596" mass="64546">MGEHSPADGEPIIHVGGFLDISNYPKTDKSLYLDGTVLCKYLPIKDPIPLTVEHLDDGHVGWVWGLHYVGSGLFCTGVVNCSEFLALLDRVFTESHSAQAKRVHLPRSPKLEMLHAWLPELSLSSVHPDHLDAHAGPVFNHVSLCALGRRRGTVAVYGPRLDWVLRGFDSLKRAEIDSILHAELRAPVHNLPRASFRTPMEALLAKAVDAGFIRDRLDLLLADKNAAAVGPLTYLKASVTPASPARSANSRERTPGGGSRCALDVNDSENTRSMNAPVPGGSSSTFTPEDTISVPRSTFMSMLQTNLDSTKHGPPGPPKPPAPAPLDPYGAAAAGGAYPWQLGHAQFPPMFPPQQPPAMFQPYSAMAQGAGNSPVLLTYPQYAAMYGTPGAGYMHNGHYEPAPFPSRQGKRKREPEYLDDPVFPGEEHAVYRKDLASLTRSLVEIQNDLKDLKQRQHPQGFPQSHPWGAPAFSQYRPFSDPRNFGDPPQSFHCSTPYYNVGGPEPAEHNVPGPMPPPMPPKTRQYSNQSSQMRQQSPINPGPPATENEPGPGVVCDPPGKNQVPAVEASLGSCSISDNATAAQLQKIFCSELLSKS</sequence>
<dbReference type="HAMAP" id="MF_04008">
    <property type="entry name" value="HSV_SCAF"/>
    <property type="match status" value="1"/>
</dbReference>
<dbReference type="GO" id="GO:0006508">
    <property type="term" value="P:proteolysis"/>
    <property type="evidence" value="ECO:0007669"/>
    <property type="project" value="UniProtKB-KW"/>
</dbReference>
<gene>
    <name evidence="11" type="primary">ORF17</name>
</gene>
<dbReference type="GO" id="GO:0042802">
    <property type="term" value="F:identical protein binding"/>
    <property type="evidence" value="ECO:0007669"/>
    <property type="project" value="UniProtKB-UniRule"/>
</dbReference>
<dbReference type="RefSeq" id="YP_009388517.1">
    <property type="nucleotide sequence ID" value="NC_035117.1"/>
</dbReference>
<comment type="caution">
    <text evidence="9">Lacks conserved residue(s) required for the propagation of feature annotation.</text>
</comment>
<dbReference type="GO" id="GO:0042025">
    <property type="term" value="C:host cell nucleus"/>
    <property type="evidence" value="ECO:0007669"/>
    <property type="project" value="UniProtKB-SubCell"/>
</dbReference>
<comment type="domain">
    <text evidence="9">Region of interaction between pPR and pAP is called Amino conserved domain (ACD). The region of interaction with major capsid protein is called carboxyl conserved domain (CCD).</text>
</comment>
<evidence type="ECO:0000256" key="8">
    <source>
        <dbReference type="ARBA" id="ARBA00023200"/>
    </source>
</evidence>
<dbReference type="EMBL" id="KY965444">
    <property type="protein sequence ID" value="ARW78079.1"/>
    <property type="molecule type" value="Genomic_DNA"/>
</dbReference>
<evidence type="ECO:0000256" key="5">
    <source>
        <dbReference type="ARBA" id="ARBA00022801"/>
    </source>
</evidence>
<feature type="chain" id="PRO_5023293621" description="Assemblin" evidence="9">
    <location>
        <begin position="1"/>
        <end position="237"/>
    </location>
</feature>
<feature type="active site" description="Charge relay system" evidence="9">
    <location>
        <position position="122"/>
    </location>
</feature>
<organism evidence="11">
    <name type="scientific">Common bottlenose dolphin gammaherpesvirus 1 strain Sarasota</name>
    <dbReference type="NCBI Taxonomy" id="2022783"/>
    <lineage>
        <taxon>Viruses</taxon>
        <taxon>Duplodnaviria</taxon>
        <taxon>Heunggongvirae</taxon>
        <taxon>Peploviricota</taxon>
        <taxon>Herviviricetes</taxon>
        <taxon>Herpesvirales</taxon>
        <taxon>Orthoherpesviridae</taxon>
        <taxon>Gammaherpesvirinae</taxon>
        <taxon>Bossavirus</taxon>
        <taxon>Bossavirus delphinidgamma1</taxon>
        <taxon>Delphinid gammaherpesvirus 1</taxon>
    </lineage>
</organism>
<evidence type="ECO:0000313" key="11">
    <source>
        <dbReference type="EMBL" id="ARW78079.1"/>
    </source>
</evidence>
<evidence type="ECO:0000256" key="2">
    <source>
        <dbReference type="ARBA" id="ARBA00022562"/>
    </source>
</evidence>
<dbReference type="GO" id="GO:0019076">
    <property type="term" value="P:viral release from host cell"/>
    <property type="evidence" value="ECO:0007669"/>
    <property type="project" value="UniProtKB-UniRule"/>
</dbReference>
<evidence type="ECO:0000256" key="3">
    <source>
        <dbReference type="ARBA" id="ARBA00022612"/>
    </source>
</evidence>
<feature type="region of interest" description="Interaction with major capsid protein" evidence="9">
    <location>
        <begin position="576"/>
        <end position="596"/>
    </location>
</feature>
<protein>
    <recommendedName>
        <fullName evidence="9">Capsid scaffolding protein</fullName>
    </recommendedName>
    <alternativeName>
        <fullName evidence="9">Protease precursor</fullName>
        <shortName evidence="9">pPR</shortName>
    </alternativeName>
    <component>
        <recommendedName>
            <fullName evidence="9">Assemblin</fullName>
            <ecNumber evidence="9">3.4.21.97</ecNumber>
        </recommendedName>
        <alternativeName>
            <fullName evidence="9">Protease</fullName>
            <shortName evidence="9">Pr</shortName>
        </alternativeName>
    </component>
    <component>
        <recommendedName>
            <fullName evidence="9">Assembly protein</fullName>
            <shortName evidence="9">AP</shortName>
        </recommendedName>
        <alternativeName>
            <fullName evidence="9">Capsid assembly protein</fullName>
        </alternativeName>
    </component>
</protein>
<proteinExistence type="inferred from homology"/>
<comment type="subcellular location">
    <molecule>Assembly protein</molecule>
    <subcellularLocation>
        <location evidence="9">Host nucleus</location>
    </subcellularLocation>
</comment>
<feature type="chain" id="PRO_5023293623" description="Capsid scaffolding protein" evidence="9">
    <location>
        <begin position="1"/>
        <end position="596"/>
    </location>
</feature>
<dbReference type="KEGG" id="vg:33194229"/>
<keyword evidence="6 9" id="KW-0720">Serine protease</keyword>
<accession>A0A1Z1NE85</accession>
<evidence type="ECO:0000256" key="6">
    <source>
        <dbReference type="ARBA" id="ARBA00022825"/>
    </source>
</evidence>
<comment type="subcellular location">
    <molecule>Capsid scaffolding protein</molecule>
    <subcellularLocation>
        <location evidence="9">Host cytoplasm</location>
    </subcellularLocation>
</comment>